<gene>
    <name evidence="2" type="ORF">KQY15_01420</name>
</gene>
<evidence type="ECO:0008006" key="4">
    <source>
        <dbReference type="Google" id="ProtNLM"/>
    </source>
</evidence>
<name>A0ABS6MG24_9GAMM</name>
<feature type="transmembrane region" description="Helical" evidence="1">
    <location>
        <begin position="12"/>
        <end position="29"/>
    </location>
</feature>
<dbReference type="EMBL" id="JAHRID010000001">
    <property type="protein sequence ID" value="MBV2127754.1"/>
    <property type="molecule type" value="Genomic_DNA"/>
</dbReference>
<dbReference type="Proteomes" id="UP000704611">
    <property type="component" value="Unassembled WGS sequence"/>
</dbReference>
<organism evidence="2 3">
    <name type="scientific">Arsukibacterium indicum</name>
    <dbReference type="NCBI Taxonomy" id="2848612"/>
    <lineage>
        <taxon>Bacteria</taxon>
        <taxon>Pseudomonadati</taxon>
        <taxon>Pseudomonadota</taxon>
        <taxon>Gammaproteobacteria</taxon>
        <taxon>Chromatiales</taxon>
        <taxon>Chromatiaceae</taxon>
        <taxon>Arsukibacterium</taxon>
    </lineage>
</organism>
<dbReference type="PROSITE" id="PS51257">
    <property type="entry name" value="PROKAR_LIPOPROTEIN"/>
    <property type="match status" value="1"/>
</dbReference>
<keyword evidence="1" id="KW-1133">Transmembrane helix</keyword>
<protein>
    <recommendedName>
        <fullName evidence="4">TonB C-terminal domain-containing protein</fullName>
    </recommendedName>
</protein>
<keyword evidence="1" id="KW-0472">Membrane</keyword>
<keyword evidence="1" id="KW-0812">Transmembrane</keyword>
<accession>A0ABS6MG24</accession>
<evidence type="ECO:0000313" key="3">
    <source>
        <dbReference type="Proteomes" id="UP000704611"/>
    </source>
</evidence>
<keyword evidence="3" id="KW-1185">Reference proteome</keyword>
<dbReference type="RefSeq" id="WP_217666609.1">
    <property type="nucleotide sequence ID" value="NZ_JAHRID010000001.1"/>
</dbReference>
<sequence length="130" mass="14201">MTDFFLKNGKFIVIVIVIVIVGCLVAGFACSEQSTDNPVGTSATFNYAIDDKIQPEQVVIMLFDIHVGPDGRVIEVKLAEGQADQGVFTEAAIRKIKQTEYAIRKVDGVAQSYWQRNQPVKAGSVVPLTN</sequence>
<evidence type="ECO:0000313" key="2">
    <source>
        <dbReference type="EMBL" id="MBV2127754.1"/>
    </source>
</evidence>
<comment type="caution">
    <text evidence="2">The sequence shown here is derived from an EMBL/GenBank/DDBJ whole genome shotgun (WGS) entry which is preliminary data.</text>
</comment>
<reference evidence="2 3" key="1">
    <citation type="submission" date="2021-06" db="EMBL/GenBank/DDBJ databases">
        <title>Rheinheimera indica sp. nov., isolated from deep-sea sediment.</title>
        <authorList>
            <person name="Wang Z."/>
            <person name="Zhang X.-Y."/>
        </authorList>
    </citation>
    <scope>NUCLEOTIDE SEQUENCE [LARGE SCALE GENOMIC DNA]</scope>
    <source>
        <strain evidence="2 3">SM2107</strain>
    </source>
</reference>
<evidence type="ECO:0000256" key="1">
    <source>
        <dbReference type="SAM" id="Phobius"/>
    </source>
</evidence>
<proteinExistence type="predicted"/>